<organism evidence="1 2">
    <name type="scientific">Geodermatophilus sabuli</name>
    <dbReference type="NCBI Taxonomy" id="1564158"/>
    <lineage>
        <taxon>Bacteria</taxon>
        <taxon>Bacillati</taxon>
        <taxon>Actinomycetota</taxon>
        <taxon>Actinomycetes</taxon>
        <taxon>Geodermatophilales</taxon>
        <taxon>Geodermatophilaceae</taxon>
        <taxon>Geodermatophilus</taxon>
    </lineage>
</organism>
<dbReference type="Proteomes" id="UP000219514">
    <property type="component" value="Unassembled WGS sequence"/>
</dbReference>
<dbReference type="RefSeq" id="WP_097207647.1">
    <property type="nucleotide sequence ID" value="NZ_JACHXB010000007.1"/>
</dbReference>
<protein>
    <submittedName>
        <fullName evidence="1">Uncharacterized protein</fullName>
    </submittedName>
</protein>
<reference evidence="1 2" key="1">
    <citation type="submission" date="2017-09" db="EMBL/GenBank/DDBJ databases">
        <authorList>
            <person name="Ehlers B."/>
            <person name="Leendertz F.H."/>
        </authorList>
    </citation>
    <scope>NUCLEOTIDE SEQUENCE [LARGE SCALE GENOMIC DNA]</scope>
    <source>
        <strain evidence="1 2">DSM 46844</strain>
    </source>
</reference>
<name>A0A285EEW6_9ACTN</name>
<accession>A0A285EEW6</accession>
<dbReference type="Pfam" id="PF19827">
    <property type="entry name" value="DUF6308"/>
    <property type="match status" value="1"/>
</dbReference>
<proteinExistence type="predicted"/>
<sequence>MTYRLPQALQTPDDTQALEYLRTYYGRNGGRAYTGSYFDDWGGEQDPDRFTAEDVVAVTFLSVVVPPMAAHRLLVEEAELFTGLLKELGPDRDLVDEDQTIDPDWPGRRLNRALQDRLVGVGPTIASKLCARKRPRMIPIYDSVVRDVTDARLAQWEPLRNELRAGDGALHERLLRLRDEVGLDERISAIRVYDVITWMEGKQRNLRPTEPDEQPGAALPEE</sequence>
<dbReference type="OrthoDB" id="5178186at2"/>
<gene>
    <name evidence="1" type="ORF">SAMN06893097_10847</name>
</gene>
<dbReference type="EMBL" id="OBDO01000008">
    <property type="protein sequence ID" value="SNX97682.1"/>
    <property type="molecule type" value="Genomic_DNA"/>
</dbReference>
<keyword evidence="2" id="KW-1185">Reference proteome</keyword>
<dbReference type="AlphaFoldDB" id="A0A285EEW6"/>
<dbReference type="InterPro" id="IPR046275">
    <property type="entry name" value="DUF6308"/>
</dbReference>
<evidence type="ECO:0000313" key="2">
    <source>
        <dbReference type="Proteomes" id="UP000219514"/>
    </source>
</evidence>
<evidence type="ECO:0000313" key="1">
    <source>
        <dbReference type="EMBL" id="SNX97682.1"/>
    </source>
</evidence>